<feature type="region of interest" description="Disordered" evidence="1">
    <location>
        <begin position="1"/>
        <end position="37"/>
    </location>
</feature>
<proteinExistence type="predicted"/>
<keyword evidence="3" id="KW-1185">Reference proteome</keyword>
<evidence type="ECO:0000313" key="2">
    <source>
        <dbReference type="EMBL" id="MBP2365692.1"/>
    </source>
</evidence>
<dbReference type="EMBL" id="JAGINU010000001">
    <property type="protein sequence ID" value="MBP2365692.1"/>
    <property type="molecule type" value="Genomic_DNA"/>
</dbReference>
<name>A0ABS4VP40_9PSEU</name>
<reference evidence="2 3" key="1">
    <citation type="submission" date="2021-03" db="EMBL/GenBank/DDBJ databases">
        <title>Sequencing the genomes of 1000 actinobacteria strains.</title>
        <authorList>
            <person name="Klenk H.-P."/>
        </authorList>
    </citation>
    <scope>NUCLEOTIDE SEQUENCE [LARGE SCALE GENOMIC DNA]</scope>
    <source>
        <strain evidence="2 3">DSM 45256</strain>
    </source>
</reference>
<accession>A0ABS4VP40</accession>
<dbReference type="Proteomes" id="UP001519295">
    <property type="component" value="Unassembled WGS sequence"/>
</dbReference>
<comment type="caution">
    <text evidence="2">The sequence shown here is derived from an EMBL/GenBank/DDBJ whole genome shotgun (WGS) entry which is preliminary data.</text>
</comment>
<protein>
    <submittedName>
        <fullName evidence="2">Uncharacterized protein</fullName>
    </submittedName>
</protein>
<evidence type="ECO:0000313" key="3">
    <source>
        <dbReference type="Proteomes" id="UP001519295"/>
    </source>
</evidence>
<gene>
    <name evidence="2" type="ORF">JOF36_001388</name>
</gene>
<sequence>MTTFSGVAGSTVVVGPYLSSSRSSRPAPRDGPRTLRR</sequence>
<organism evidence="2 3">
    <name type="scientific">Pseudonocardia parietis</name>
    <dbReference type="NCBI Taxonomy" id="570936"/>
    <lineage>
        <taxon>Bacteria</taxon>
        <taxon>Bacillati</taxon>
        <taxon>Actinomycetota</taxon>
        <taxon>Actinomycetes</taxon>
        <taxon>Pseudonocardiales</taxon>
        <taxon>Pseudonocardiaceae</taxon>
        <taxon>Pseudonocardia</taxon>
    </lineage>
</organism>
<feature type="compositionally biased region" description="Basic and acidic residues" evidence="1">
    <location>
        <begin position="27"/>
        <end position="37"/>
    </location>
</feature>
<evidence type="ECO:0000256" key="1">
    <source>
        <dbReference type="SAM" id="MobiDB-lite"/>
    </source>
</evidence>